<dbReference type="Proteomes" id="UP001328107">
    <property type="component" value="Unassembled WGS sequence"/>
</dbReference>
<protein>
    <submittedName>
        <fullName evidence="2">Uncharacterized protein</fullName>
    </submittedName>
</protein>
<feature type="compositionally biased region" description="Acidic residues" evidence="1">
    <location>
        <begin position="350"/>
        <end position="378"/>
    </location>
</feature>
<evidence type="ECO:0000256" key="1">
    <source>
        <dbReference type="SAM" id="MobiDB-lite"/>
    </source>
</evidence>
<feature type="compositionally biased region" description="Acidic residues" evidence="1">
    <location>
        <begin position="159"/>
        <end position="170"/>
    </location>
</feature>
<feature type="compositionally biased region" description="Basic and acidic residues" evidence="1">
    <location>
        <begin position="184"/>
        <end position="205"/>
    </location>
</feature>
<feature type="non-terminal residue" evidence="2">
    <location>
        <position position="512"/>
    </location>
</feature>
<dbReference type="EMBL" id="BTRK01000006">
    <property type="protein sequence ID" value="GMR62554.1"/>
    <property type="molecule type" value="Genomic_DNA"/>
</dbReference>
<feature type="region of interest" description="Disordered" evidence="1">
    <location>
        <begin position="21"/>
        <end position="221"/>
    </location>
</feature>
<gene>
    <name evidence="2" type="ORF">PMAYCL1PPCAC_32749</name>
</gene>
<name>A0AAN5DG47_9BILA</name>
<feature type="region of interest" description="Disordered" evidence="1">
    <location>
        <begin position="341"/>
        <end position="512"/>
    </location>
</feature>
<sequence length="512" mass="59145">QTQPVLSLADTIKLRKRCVSKPARYEQPIEKQKKRIGHKKEKQVKSRNGATAKVRSLGGMESWSHSESGRSVFGSGRKKIKLESASEEERSDEEYGPTMTSRSAARERKRVSWEDDHKDEDDEEGMESGRKEKKRVDRRPSAVSIPMKKAGVKRRIERDSDDSEESDEESCSNKPPKGKRGRPRKIERSKGGKMRDRRGGRGMREDESDGEESGDSEVPLAVRKRSAEIVKMMHEAKRANLRPPRGWTKSVPADKEYAGIQYVCDKKYSVEETYKLKNFCRFDYDKLKVGSEVYMQYEKYFYVARIVCFAPNILLCNSGIEFHNYEALRKKKVAEMKREEAEKRRKEERESDADSDEEEESVSEEDEEESEEGEESEERDVSMRNGWRRVKKAEKRERGSESDEEEESEEEEESGEEQESEEEEESVPMSSGRGRVKKEEALSDGSDEEKAAAAADFLMGDYAVDAVPESHEGGGDDLRPDTLGQDTEKKEQEMRDRKEKIWKIHEERREKR</sequence>
<feature type="compositionally biased region" description="Basic and acidic residues" evidence="1">
    <location>
        <begin position="104"/>
        <end position="116"/>
    </location>
</feature>
<feature type="compositionally biased region" description="Acidic residues" evidence="1">
    <location>
        <begin position="117"/>
        <end position="126"/>
    </location>
</feature>
<feature type="compositionally biased region" description="Basic and acidic residues" evidence="1">
    <location>
        <begin position="127"/>
        <end position="140"/>
    </location>
</feature>
<feature type="compositionally biased region" description="Basic residues" evidence="1">
    <location>
        <begin position="32"/>
        <end position="42"/>
    </location>
</feature>
<feature type="compositionally biased region" description="Acidic residues" evidence="1">
    <location>
        <begin position="206"/>
        <end position="215"/>
    </location>
</feature>
<keyword evidence="3" id="KW-1185">Reference proteome</keyword>
<comment type="caution">
    <text evidence="2">The sequence shown here is derived from an EMBL/GenBank/DDBJ whole genome shotgun (WGS) entry which is preliminary data.</text>
</comment>
<evidence type="ECO:0000313" key="2">
    <source>
        <dbReference type="EMBL" id="GMR62554.1"/>
    </source>
</evidence>
<evidence type="ECO:0000313" key="3">
    <source>
        <dbReference type="Proteomes" id="UP001328107"/>
    </source>
</evidence>
<reference evidence="3" key="1">
    <citation type="submission" date="2022-10" db="EMBL/GenBank/DDBJ databases">
        <title>Genome assembly of Pristionchus species.</title>
        <authorList>
            <person name="Yoshida K."/>
            <person name="Sommer R.J."/>
        </authorList>
    </citation>
    <scope>NUCLEOTIDE SEQUENCE [LARGE SCALE GENOMIC DNA]</scope>
    <source>
        <strain evidence="3">RS5460</strain>
    </source>
</reference>
<organism evidence="2 3">
    <name type="scientific">Pristionchus mayeri</name>
    <dbReference type="NCBI Taxonomy" id="1317129"/>
    <lineage>
        <taxon>Eukaryota</taxon>
        <taxon>Metazoa</taxon>
        <taxon>Ecdysozoa</taxon>
        <taxon>Nematoda</taxon>
        <taxon>Chromadorea</taxon>
        <taxon>Rhabditida</taxon>
        <taxon>Rhabditina</taxon>
        <taxon>Diplogasteromorpha</taxon>
        <taxon>Diplogasteroidea</taxon>
        <taxon>Neodiplogasteridae</taxon>
        <taxon>Pristionchus</taxon>
    </lineage>
</organism>
<feature type="compositionally biased region" description="Acidic residues" evidence="1">
    <location>
        <begin position="402"/>
        <end position="426"/>
    </location>
</feature>
<proteinExistence type="predicted"/>
<accession>A0AAN5DG47</accession>
<dbReference type="AlphaFoldDB" id="A0AAN5DG47"/>
<feature type="non-terminal residue" evidence="2">
    <location>
        <position position="1"/>
    </location>
</feature>
<feature type="compositionally biased region" description="Basic and acidic residues" evidence="1">
    <location>
        <begin position="468"/>
        <end position="512"/>
    </location>
</feature>